<proteinExistence type="predicted"/>
<evidence type="ECO:0000313" key="3">
    <source>
        <dbReference type="Proteomes" id="UP000815325"/>
    </source>
</evidence>
<evidence type="ECO:0008006" key="4">
    <source>
        <dbReference type="Google" id="ProtNLM"/>
    </source>
</evidence>
<feature type="region of interest" description="Disordered" evidence="1">
    <location>
        <begin position="121"/>
        <end position="143"/>
    </location>
</feature>
<reference evidence="2" key="1">
    <citation type="submission" date="2017-08" db="EMBL/GenBank/DDBJ databases">
        <authorList>
            <person name="Polle J.E."/>
            <person name="Barry K."/>
            <person name="Cushman J."/>
            <person name="Schmutz J."/>
            <person name="Tran D."/>
            <person name="Hathwaick L.T."/>
            <person name="Yim W.C."/>
            <person name="Jenkins J."/>
            <person name="Mckie-Krisberg Z.M."/>
            <person name="Prochnik S."/>
            <person name="Lindquist E."/>
            <person name="Dockter R.B."/>
            <person name="Adam C."/>
            <person name="Molina H."/>
            <person name="Bunkerborg J."/>
            <person name="Jin E."/>
            <person name="Buchheim M."/>
            <person name="Magnuson J."/>
        </authorList>
    </citation>
    <scope>NUCLEOTIDE SEQUENCE</scope>
    <source>
        <strain evidence="2">CCAP 19/18</strain>
    </source>
</reference>
<evidence type="ECO:0000256" key="1">
    <source>
        <dbReference type="SAM" id="MobiDB-lite"/>
    </source>
</evidence>
<keyword evidence="3" id="KW-1185">Reference proteome</keyword>
<dbReference type="EMBL" id="MU069713">
    <property type="protein sequence ID" value="KAF5835280.1"/>
    <property type="molecule type" value="Genomic_DNA"/>
</dbReference>
<evidence type="ECO:0000313" key="2">
    <source>
        <dbReference type="EMBL" id="KAF5835280.1"/>
    </source>
</evidence>
<accession>A0ABQ7GKZ6</accession>
<gene>
    <name evidence="2" type="ORF">DUNSADRAFT_7605</name>
</gene>
<protein>
    <recommendedName>
        <fullName evidence="4">Encoded protein</fullName>
    </recommendedName>
</protein>
<organism evidence="2 3">
    <name type="scientific">Dunaliella salina</name>
    <name type="common">Green alga</name>
    <name type="synonym">Protococcus salinus</name>
    <dbReference type="NCBI Taxonomy" id="3046"/>
    <lineage>
        <taxon>Eukaryota</taxon>
        <taxon>Viridiplantae</taxon>
        <taxon>Chlorophyta</taxon>
        <taxon>core chlorophytes</taxon>
        <taxon>Chlorophyceae</taxon>
        <taxon>CS clade</taxon>
        <taxon>Chlamydomonadales</taxon>
        <taxon>Dunaliellaceae</taxon>
        <taxon>Dunaliella</taxon>
    </lineage>
</organism>
<dbReference type="Proteomes" id="UP000815325">
    <property type="component" value="Unassembled WGS sequence"/>
</dbReference>
<comment type="caution">
    <text evidence="2">The sequence shown here is derived from an EMBL/GenBank/DDBJ whole genome shotgun (WGS) entry which is preliminary data.</text>
</comment>
<name>A0ABQ7GKZ6_DUNSA</name>
<sequence length="143" mass="15590">MTKSCWREKRKKECLTSWDSANIGHHDAECSEMRLGILFLCCCNLLVCHANQREQWQAQAVAAAQAFEDYLACIKPALRSWEKAQCVRDHLLPACGVHEPGAAPQPLPLVSVQQGAHEGGGVGVEAQEGLEGGGPGVQQTWRV</sequence>
<feature type="non-terminal residue" evidence="2">
    <location>
        <position position="143"/>
    </location>
</feature>